<organism evidence="1 2">
    <name type="scientific">Veillonella seminalis ACS-216-V-Col6b</name>
    <dbReference type="NCBI Taxonomy" id="883156"/>
    <lineage>
        <taxon>Bacteria</taxon>
        <taxon>Bacillati</taxon>
        <taxon>Bacillota</taxon>
        <taxon>Negativicutes</taxon>
        <taxon>Veillonellales</taxon>
        <taxon>Veillonellaceae</taxon>
        <taxon>Veillonella</taxon>
    </lineage>
</organism>
<dbReference type="RefSeq" id="WP_006555384.1">
    <property type="nucleotide sequence ID" value="NZ_JH992936.1"/>
</dbReference>
<reference evidence="1 2" key="1">
    <citation type="submission" date="2012-09" db="EMBL/GenBank/DDBJ databases">
        <title>The Genome Sequence of Veillonella ratti ACS-216-V-COL6B.</title>
        <authorList>
            <consortium name="The Broad Institute Genome Sequencing Platform"/>
            <person name="Earl A."/>
            <person name="Ward D."/>
            <person name="Feldgarden M."/>
            <person name="Gevers D."/>
            <person name="Saerens B."/>
            <person name="Vaneechoutte M."/>
            <person name="Walker B."/>
            <person name="Young S.K."/>
            <person name="Zeng Q."/>
            <person name="Gargeya S."/>
            <person name="Fitzgerald M."/>
            <person name="Haas B."/>
            <person name="Abouelleil A."/>
            <person name="Alvarado L."/>
            <person name="Arachchi H.M."/>
            <person name="Berlin A."/>
            <person name="Chapman S.B."/>
            <person name="Goldberg J."/>
            <person name="Griggs A."/>
            <person name="Gujja S."/>
            <person name="Hansen M."/>
            <person name="Howarth C."/>
            <person name="Imamovic A."/>
            <person name="Larimer J."/>
            <person name="McCowen C."/>
            <person name="Montmayeur A."/>
            <person name="Murphy C."/>
            <person name="Neiman D."/>
            <person name="Pearson M."/>
            <person name="Priest M."/>
            <person name="Roberts A."/>
            <person name="Saif S."/>
            <person name="Shea T."/>
            <person name="Sisk P."/>
            <person name="Sykes S."/>
            <person name="Wortman J."/>
            <person name="Nusbaum C."/>
            <person name="Birren B."/>
        </authorList>
    </citation>
    <scope>NUCLEOTIDE SEQUENCE [LARGE SCALE GENOMIC DNA]</scope>
    <source>
        <strain evidence="1 2">ACS-216-V-Col6b</strain>
    </source>
</reference>
<comment type="caution">
    <text evidence="1">The sequence shown here is derived from an EMBL/GenBank/DDBJ whole genome shotgun (WGS) entry which is preliminary data.</text>
</comment>
<name>K9DIR4_9FIRM</name>
<dbReference type="STRING" id="883156.HMPREF9282_00484"/>
<evidence type="ECO:0000313" key="2">
    <source>
        <dbReference type="Proteomes" id="UP000009891"/>
    </source>
</evidence>
<protein>
    <submittedName>
        <fullName evidence="1">Uncharacterized protein</fullName>
    </submittedName>
</protein>
<sequence length="75" mass="8998">MVNTECKYTKPCEMVSQYHMSRSTIYRLMQTMASVPKYKDTVLNLGHKNKLVKIEEWEQFLHEYSNGDYKQKKFA</sequence>
<dbReference type="EMBL" id="AHAF01000003">
    <property type="protein sequence ID" value="EKU78687.1"/>
    <property type="molecule type" value="Genomic_DNA"/>
</dbReference>
<dbReference type="AlphaFoldDB" id="K9DIR4"/>
<gene>
    <name evidence="1" type="ORF">HMPREF9282_00484</name>
</gene>
<dbReference type="Proteomes" id="UP000009891">
    <property type="component" value="Unassembled WGS sequence"/>
</dbReference>
<dbReference type="HOGENOM" id="CLU_2670065_0_0_9"/>
<evidence type="ECO:0000313" key="1">
    <source>
        <dbReference type="EMBL" id="EKU78687.1"/>
    </source>
</evidence>
<accession>K9DIR4</accession>
<proteinExistence type="predicted"/>
<keyword evidence="2" id="KW-1185">Reference proteome</keyword>